<keyword evidence="2" id="KW-1185">Reference proteome</keyword>
<reference evidence="1 2" key="1">
    <citation type="journal article" date="2010" name="BMC Genomics">
        <title>Genome sequence of the pattern forming Paenibacillus vortex bacterium reveals potential for thriving in complex environments.</title>
        <authorList>
            <person name="Sirota-Madi A."/>
            <person name="Olender T."/>
            <person name="Helman Y."/>
            <person name="Ingham C."/>
            <person name="Brainis I."/>
            <person name="Roth D."/>
            <person name="Hagi E."/>
            <person name="Brodsky L."/>
            <person name="Leshkowitz D."/>
            <person name="Galatenko V."/>
            <person name="Nikolaev V."/>
            <person name="Mugasimangalam R.C."/>
            <person name="Bransburg-Zabary S."/>
            <person name="Gutnick D.L."/>
            <person name="Lancet D."/>
            <person name="Ben-Jacob E."/>
        </authorList>
    </citation>
    <scope>NUCLEOTIDE SEQUENCE [LARGE SCALE GENOMIC DNA]</scope>
    <source>
        <strain evidence="1 2">V453</strain>
    </source>
</reference>
<dbReference type="KEGG" id="pvo:PVOR_18714"/>
<name>A0A2R9SU83_9BACL</name>
<evidence type="ECO:0000313" key="2">
    <source>
        <dbReference type="Proteomes" id="UP000003094"/>
    </source>
</evidence>
<proteinExistence type="predicted"/>
<dbReference type="AlphaFoldDB" id="A0A2R9SU83"/>
<comment type="caution">
    <text evidence="1">The sequence shown here is derived from an EMBL/GenBank/DDBJ whole genome shotgun (WGS) entry which is preliminary data.</text>
</comment>
<dbReference type="Proteomes" id="UP000003094">
    <property type="component" value="Unassembled WGS sequence"/>
</dbReference>
<gene>
    <name evidence="1" type="ORF">PVOR_18714</name>
</gene>
<sequence>MILFNEKAQIHKEIEAECILDLCATGISGIEPMPYTNVGGKEIIKLFIIRDVQSIQLPRM</sequence>
<accession>A0A2R9SU83</accession>
<organism evidence="1 2">
    <name type="scientific">Paenibacillus vortex V453</name>
    <dbReference type="NCBI Taxonomy" id="715225"/>
    <lineage>
        <taxon>Bacteria</taxon>
        <taxon>Bacillati</taxon>
        <taxon>Bacillota</taxon>
        <taxon>Bacilli</taxon>
        <taxon>Bacillales</taxon>
        <taxon>Paenibacillaceae</taxon>
        <taxon>Paenibacillus</taxon>
    </lineage>
</organism>
<protein>
    <submittedName>
        <fullName evidence="1">Uncharacterized protein</fullName>
    </submittedName>
</protein>
<evidence type="ECO:0000313" key="1">
    <source>
        <dbReference type="EMBL" id="EFU40907.1"/>
    </source>
</evidence>
<dbReference type="EMBL" id="ADHJ01000025">
    <property type="protein sequence ID" value="EFU40907.1"/>
    <property type="molecule type" value="Genomic_DNA"/>
</dbReference>